<dbReference type="AlphaFoldDB" id="A0AAD7QT63"/>
<comment type="similarity">
    <text evidence="2">Belongs to the ENY2 family.</text>
</comment>
<comment type="subunit">
    <text evidence="2">Component of the nuclear pore complex (NPC)-associated TREX-2 complex (transcription and export complex 2), composed of at least SUS1, SAC3, THP1, SEM1, and CDC31. TREX-2 contains 2 SUS1 chains. The TREX-2 complex interacts with the nucleoporin NUP1. Component of the 1.8 MDa SAGA transcription coactivator-HAT complex. SAGA is built of 5 distinct domains with specialized functions. Within the SAGA complex, SUS1, SGF11, SGF73 and UBP8 form an additional subcomplex of SAGA called the DUB module (deubiquitination module). Interacts directly with THP1, SAC3, SGF11, and with the RNA polymerase II.</text>
</comment>
<dbReference type="GO" id="GO:0006325">
    <property type="term" value="P:chromatin organization"/>
    <property type="evidence" value="ECO:0007669"/>
    <property type="project" value="UniProtKB-KW"/>
</dbReference>
<keyword evidence="2" id="KW-0963">Cytoplasm</keyword>
<keyword evidence="2" id="KW-0653">Protein transport</keyword>
<dbReference type="GO" id="GO:0000932">
    <property type="term" value="C:P-body"/>
    <property type="evidence" value="ECO:0007669"/>
    <property type="project" value="UniProtKB-SubCell"/>
</dbReference>
<dbReference type="InterPro" id="IPR018783">
    <property type="entry name" value="TF_ENY2"/>
</dbReference>
<comment type="subcellular location">
    <subcellularLocation>
        <location evidence="2">Nucleus</location>
        <location evidence="2">Nucleoplasm</location>
    </subcellularLocation>
    <subcellularLocation>
        <location evidence="2">Cytoplasm</location>
        <location evidence="2">P-body</location>
    </subcellularLocation>
</comment>
<dbReference type="GO" id="GO:0005654">
    <property type="term" value="C:nucleoplasm"/>
    <property type="evidence" value="ECO:0007669"/>
    <property type="project" value="UniProtKB-SubCell"/>
</dbReference>
<keyword evidence="2" id="KW-0813">Transport</keyword>
<keyword evidence="2" id="KW-0804">Transcription</keyword>
<keyword evidence="1 2" id="KW-0811">Translocation</keyword>
<evidence type="ECO:0000313" key="4">
    <source>
        <dbReference type="Proteomes" id="UP001217417"/>
    </source>
</evidence>
<dbReference type="PANTHER" id="PTHR12514">
    <property type="entry name" value="ENHANCER OF YELLOW 2 TRANSCRIPTION FACTOR"/>
    <property type="match status" value="1"/>
</dbReference>
<keyword evidence="2" id="KW-0509">mRNA transport</keyword>
<dbReference type="GO" id="GO:0000124">
    <property type="term" value="C:SAGA complex"/>
    <property type="evidence" value="ECO:0007669"/>
    <property type="project" value="UniProtKB-UniRule"/>
</dbReference>
<protein>
    <recommendedName>
        <fullName evidence="2">Transcription and mRNA export factor SUS1</fullName>
    </recommendedName>
</protein>
<keyword evidence="4" id="KW-1185">Reference proteome</keyword>
<dbReference type="GO" id="GO:0070390">
    <property type="term" value="C:transcription export complex 2"/>
    <property type="evidence" value="ECO:0007669"/>
    <property type="project" value="UniProtKB-UniRule"/>
</dbReference>
<proteinExistence type="inferred from homology"/>
<evidence type="ECO:0000313" key="3">
    <source>
        <dbReference type="EMBL" id="KAJ8101029.1"/>
    </source>
</evidence>
<evidence type="ECO:0000256" key="2">
    <source>
        <dbReference type="HAMAP-Rule" id="MF_03046"/>
    </source>
</evidence>
<comment type="caution">
    <text evidence="3">The sequence shown here is derived from an EMBL/GenBank/DDBJ whole genome shotgun (WGS) entry which is preliminary data.</text>
</comment>
<dbReference type="InterPro" id="IPR038212">
    <property type="entry name" value="TF_EnY2_sf"/>
</dbReference>
<name>A0AAD7QT63_9ASCO</name>
<keyword evidence="2" id="KW-0805">Transcription regulation</keyword>
<comment type="function">
    <text evidence="2">Involved in mRNA export coupled transcription activation by association with both the TREX-2 and the SAGA complexes. At the promoters, SAGA is required for recruitment of the basal transcription machinery. It influences RNA polymerase II transcriptional activity through different activities such as TBP interaction and promoter selectivity, interaction with transcription activators, and chromatin modification through histone acetylation and deubiquitination. Within the SAGA complex, participates to a subcomplex required for deubiquitination of H2B and for the maintenance of steady-state H3 methylation levels. The TREX-2 complex functions in docking export-competent ribonucleoprotein particles (mRNPs) to the nuclear entrance of the nuclear pore complex (nuclear basket). TREX-2 participates in mRNA export and accurate chromatin positioning in the nucleus by tethering genes to the nuclear periphery. May also be involved in cytoplasmic mRNA decay by interaction with components of P-bodies.</text>
</comment>
<organism evidence="3 4">
    <name type="scientific">Lipomyces tetrasporus</name>
    <dbReference type="NCBI Taxonomy" id="54092"/>
    <lineage>
        <taxon>Eukaryota</taxon>
        <taxon>Fungi</taxon>
        <taxon>Dikarya</taxon>
        <taxon>Ascomycota</taxon>
        <taxon>Saccharomycotina</taxon>
        <taxon>Lipomycetes</taxon>
        <taxon>Lipomycetales</taxon>
        <taxon>Lipomycetaceae</taxon>
        <taxon>Lipomyces</taxon>
    </lineage>
</organism>
<keyword evidence="2" id="KW-0539">Nucleus</keyword>
<dbReference type="GO" id="GO:0003713">
    <property type="term" value="F:transcription coactivator activity"/>
    <property type="evidence" value="ECO:0007669"/>
    <property type="project" value="UniProtKB-UniRule"/>
</dbReference>
<reference evidence="3" key="1">
    <citation type="submission" date="2023-03" db="EMBL/GenBank/DDBJ databases">
        <title>Near-Complete genome sequence of Lipomyces tetrasporous NRRL Y-64009, an oleaginous yeast capable of growing on lignocellulosic hydrolysates.</title>
        <authorList>
            <consortium name="Lawrence Berkeley National Laboratory"/>
            <person name="Jagtap S.S."/>
            <person name="Liu J.-J."/>
            <person name="Walukiewicz H.E."/>
            <person name="Pangilinan J."/>
            <person name="Lipzen A."/>
            <person name="Ahrendt S."/>
            <person name="Koriabine M."/>
            <person name="Cobaugh K."/>
            <person name="Salamov A."/>
            <person name="Yoshinaga Y."/>
            <person name="Ng V."/>
            <person name="Daum C."/>
            <person name="Grigoriev I.V."/>
            <person name="Slininger P.J."/>
            <person name="Dien B.S."/>
            <person name="Jin Y.-S."/>
            <person name="Rao C.V."/>
        </authorList>
    </citation>
    <scope>NUCLEOTIDE SEQUENCE</scope>
    <source>
        <strain evidence="3">NRRL Y-64009</strain>
    </source>
</reference>
<dbReference type="Proteomes" id="UP001217417">
    <property type="component" value="Unassembled WGS sequence"/>
</dbReference>
<dbReference type="EMBL" id="JARPMG010000004">
    <property type="protein sequence ID" value="KAJ8101029.1"/>
    <property type="molecule type" value="Genomic_DNA"/>
</dbReference>
<accession>A0AAD7QT63</accession>
<dbReference type="GO" id="GO:0071819">
    <property type="term" value="C:DUBm complex"/>
    <property type="evidence" value="ECO:0007669"/>
    <property type="project" value="UniProtKB-UniRule"/>
</dbReference>
<evidence type="ECO:0000256" key="1">
    <source>
        <dbReference type="ARBA" id="ARBA00023010"/>
    </source>
</evidence>
<dbReference type="Pfam" id="PF10163">
    <property type="entry name" value="EnY2"/>
    <property type="match status" value="1"/>
</dbReference>
<keyword evidence="2" id="KW-0156">Chromatin regulator</keyword>
<dbReference type="GO" id="GO:0006368">
    <property type="term" value="P:transcription elongation by RNA polymerase II"/>
    <property type="evidence" value="ECO:0007669"/>
    <property type="project" value="UniProtKB-UniRule"/>
</dbReference>
<sequence length="93" mass="10907">MADAQIRAKVNQKLIESGEYERLSQYLRQKLIETGWYDQVTELAFDSLRTQENPNFDRLIDFVEPKALALVPEYVKVELLSMIKRFLEGIVDK</sequence>
<dbReference type="GO" id="GO:0006406">
    <property type="term" value="P:mRNA export from nucleus"/>
    <property type="evidence" value="ECO:0007669"/>
    <property type="project" value="UniProtKB-UniRule"/>
</dbReference>
<gene>
    <name evidence="2" type="primary">SUS1</name>
    <name evidence="3" type="ORF">POJ06DRAFT_250244</name>
</gene>
<dbReference type="GO" id="GO:0005643">
    <property type="term" value="C:nuclear pore"/>
    <property type="evidence" value="ECO:0007669"/>
    <property type="project" value="UniProtKB-UniRule"/>
</dbReference>
<keyword evidence="2" id="KW-0010">Activator</keyword>
<dbReference type="Gene3D" id="1.10.246.140">
    <property type="match status" value="1"/>
</dbReference>
<dbReference type="GO" id="GO:0015031">
    <property type="term" value="P:protein transport"/>
    <property type="evidence" value="ECO:0007669"/>
    <property type="project" value="UniProtKB-KW"/>
</dbReference>
<dbReference type="HAMAP" id="MF_03046">
    <property type="entry name" value="ENY2_Sus1"/>
    <property type="match status" value="1"/>
</dbReference>